<proteinExistence type="predicted"/>
<reference evidence="1" key="1">
    <citation type="submission" date="2020-05" db="EMBL/GenBank/DDBJ databases">
        <authorList>
            <person name="Chiriac C."/>
            <person name="Salcher M."/>
            <person name="Ghai R."/>
            <person name="Kavagutti S V."/>
        </authorList>
    </citation>
    <scope>NUCLEOTIDE SEQUENCE</scope>
</reference>
<accession>A0A6J5QAH2</accession>
<evidence type="ECO:0000313" key="1">
    <source>
        <dbReference type="EMBL" id="CAB4181289.1"/>
    </source>
</evidence>
<dbReference type="Pfam" id="PF16805">
    <property type="entry name" value="Trans_coact"/>
    <property type="match status" value="1"/>
</dbReference>
<organism evidence="1">
    <name type="scientific">uncultured Caudovirales phage</name>
    <dbReference type="NCBI Taxonomy" id="2100421"/>
    <lineage>
        <taxon>Viruses</taxon>
        <taxon>Duplodnaviria</taxon>
        <taxon>Heunggongvirae</taxon>
        <taxon>Uroviricota</taxon>
        <taxon>Caudoviricetes</taxon>
        <taxon>Peduoviridae</taxon>
        <taxon>Maltschvirus</taxon>
        <taxon>Maltschvirus maltsch</taxon>
    </lineage>
</organism>
<gene>
    <name evidence="1" type="ORF">UFOVP1071_22</name>
</gene>
<dbReference type="Gene3D" id="1.10.10.2850">
    <property type="entry name" value="Phage late-transcription coactivator-like"/>
    <property type="match status" value="1"/>
</dbReference>
<dbReference type="InterPro" id="IPR031836">
    <property type="entry name" value="Trans_coact"/>
</dbReference>
<sequence length="74" mass="8395">MKLISANQFATDIESMRRNGHLEYVDAVVSWCEKNGVEVEYAASIIKKDPVLRSKLQVEAEDKNIVKKTAKLPF</sequence>
<name>A0A6J5QAH2_9CAUD</name>
<dbReference type="InterPro" id="IPR042071">
    <property type="entry name" value="Trans_coact_sf"/>
</dbReference>
<protein>
    <submittedName>
        <fullName evidence="1">Phage late-transcription coactivator</fullName>
    </submittedName>
</protein>
<dbReference type="EMBL" id="LR797022">
    <property type="protein sequence ID" value="CAB4181289.1"/>
    <property type="molecule type" value="Genomic_DNA"/>
</dbReference>